<reference evidence="2" key="1">
    <citation type="submission" date="2010-05" db="EMBL/GenBank/DDBJ databases">
        <title>The draft genome of Desulfonatronospira thiodismutans ASO3-1.</title>
        <authorList>
            <consortium name="US DOE Joint Genome Institute (JGI-PGF)"/>
            <person name="Lucas S."/>
            <person name="Copeland A."/>
            <person name="Lapidus A."/>
            <person name="Cheng J.-F."/>
            <person name="Bruce D."/>
            <person name="Goodwin L."/>
            <person name="Pitluck S."/>
            <person name="Chertkov O."/>
            <person name="Brettin T."/>
            <person name="Detter J.C."/>
            <person name="Han C."/>
            <person name="Land M.L."/>
            <person name="Hauser L."/>
            <person name="Kyrpides N."/>
            <person name="Mikhailova N."/>
            <person name="Muyzer G."/>
            <person name="Woyke T."/>
        </authorList>
    </citation>
    <scope>NUCLEOTIDE SEQUENCE [LARGE SCALE GENOMIC DNA]</scope>
    <source>
        <strain evidence="2">ASO3-1</strain>
    </source>
</reference>
<dbReference type="SUPFAM" id="SSF51735">
    <property type="entry name" value="NAD(P)-binding Rossmann-fold domains"/>
    <property type="match status" value="1"/>
</dbReference>
<evidence type="ECO:0000259" key="1">
    <source>
        <dbReference type="Pfam" id="PF21135"/>
    </source>
</evidence>
<protein>
    <submittedName>
        <fullName evidence="2">SAF domain protein</fullName>
    </submittedName>
</protein>
<dbReference type="InterPro" id="IPR036291">
    <property type="entry name" value="NAD(P)-bd_dom_sf"/>
</dbReference>
<dbReference type="Gene3D" id="3.40.50.720">
    <property type="entry name" value="NAD(P)-binding Rossmann-like Domain"/>
    <property type="match status" value="1"/>
</dbReference>
<gene>
    <name evidence="2" type="ORF">Dthio_PD2713</name>
</gene>
<evidence type="ECO:0000313" key="2">
    <source>
        <dbReference type="EMBL" id="EFI35299.1"/>
    </source>
</evidence>
<dbReference type="EMBL" id="ACJN02000001">
    <property type="protein sequence ID" value="EFI35299.1"/>
    <property type="molecule type" value="Genomic_DNA"/>
</dbReference>
<accession>D6SKT8</accession>
<keyword evidence="3" id="KW-1185">Reference proteome</keyword>
<comment type="caution">
    <text evidence="2">The sequence shown here is derived from an EMBL/GenBank/DDBJ whole genome shotgun (WGS) entry which is preliminary data.</text>
</comment>
<organism evidence="2 3">
    <name type="scientific">Desulfonatronospira thiodismutans ASO3-1</name>
    <dbReference type="NCBI Taxonomy" id="555779"/>
    <lineage>
        <taxon>Bacteria</taxon>
        <taxon>Pseudomonadati</taxon>
        <taxon>Thermodesulfobacteriota</taxon>
        <taxon>Desulfovibrionia</taxon>
        <taxon>Desulfovibrionales</taxon>
        <taxon>Desulfonatronovibrionaceae</taxon>
        <taxon>Desulfonatronospira</taxon>
    </lineage>
</organism>
<dbReference type="RefSeq" id="WP_008868431.1">
    <property type="nucleotide sequence ID" value="NZ_ACJN02000001.1"/>
</dbReference>
<evidence type="ECO:0000313" key="3">
    <source>
        <dbReference type="Proteomes" id="UP000005496"/>
    </source>
</evidence>
<dbReference type="PANTHER" id="PTHR37850">
    <property type="entry name" value="STRU PROTEIN"/>
    <property type="match status" value="1"/>
</dbReference>
<dbReference type="eggNOG" id="COG4091">
    <property type="taxonomic scope" value="Bacteria"/>
</dbReference>
<feature type="domain" description="Oxidoreductase DRL-like catalytic" evidence="1">
    <location>
        <begin position="159"/>
        <end position="317"/>
    </location>
</feature>
<dbReference type="PANTHER" id="PTHR37850:SF1">
    <property type="entry name" value="SAF DOMAIN PROTEIN"/>
    <property type="match status" value="1"/>
</dbReference>
<dbReference type="Pfam" id="PF21135">
    <property type="entry name" value="DRL_cat"/>
    <property type="match status" value="1"/>
</dbReference>
<name>D6SKT8_9BACT</name>
<dbReference type="CDD" id="cd11616">
    <property type="entry name" value="SAF_DH_OX_like"/>
    <property type="match status" value="1"/>
</dbReference>
<proteinExistence type="predicted"/>
<dbReference type="AlphaFoldDB" id="D6SKT8"/>
<dbReference type="InterPro" id="IPR048423">
    <property type="entry name" value="DRL_cat"/>
</dbReference>
<dbReference type="Proteomes" id="UP000005496">
    <property type="component" value="Unassembled WGS sequence"/>
</dbReference>
<sequence length="449" mass="49265">MIILDTALKKRQQENNPVRVGVIGAGYMGRGTVFQAERAVPGMRVSSVYNRHIDEAARAYEQAGINDFSIVETKSQLEDAIVKNRYSITENPELICQAQGIEAVIEATGEIDFAAKLCLIAMEHGKHIILMNAELDATLGPILKIYADRAGVVFSNADGDQPGVLMNLMRYVQTIGCRPVLAGNVKGLHDPYRTPETQKGYARKYHQKPRMVTSFADGTKISFEMAVVANATGFKAGQRGMYGPACAHVSQSAPLFPLDQMLDTGLVDYVLGAEPPGVFVLGYNDEPLTRQYMDYYKMGTGPVYVFYTPYHLPSIEAPLTAARAVLFKDPAITPMAGPVCEVVTTAKRGLKSGDVLDGIGGFDTYGVLENTPVAMEQNLLPMGLAGDCRLKRDIKKDQVITYNDVQVPAGRVGDMLKNEQLIYFTDRKTAHHRSVSDWKSLSLDERCLV</sequence>